<dbReference type="Proteomes" id="UP000703269">
    <property type="component" value="Unassembled WGS sequence"/>
</dbReference>
<proteinExistence type="predicted"/>
<keyword evidence="2" id="KW-1185">Reference proteome</keyword>
<dbReference type="EMBL" id="BPQB01000002">
    <property type="protein sequence ID" value="GJE85058.1"/>
    <property type="molecule type" value="Genomic_DNA"/>
</dbReference>
<comment type="caution">
    <text evidence="1">The sequence shown here is derived from an EMBL/GenBank/DDBJ whole genome shotgun (WGS) entry which is preliminary data.</text>
</comment>
<evidence type="ECO:0000313" key="1">
    <source>
        <dbReference type="EMBL" id="GJE85058.1"/>
    </source>
</evidence>
<reference evidence="1 2" key="1">
    <citation type="submission" date="2021-08" db="EMBL/GenBank/DDBJ databases">
        <title>Draft Genome Sequence of Phanerochaete sordida strain YK-624.</title>
        <authorList>
            <person name="Mori T."/>
            <person name="Dohra H."/>
            <person name="Suzuki T."/>
            <person name="Kawagishi H."/>
            <person name="Hirai H."/>
        </authorList>
    </citation>
    <scope>NUCLEOTIDE SEQUENCE [LARGE SCALE GENOMIC DNA]</scope>
    <source>
        <strain evidence="1 2">YK-624</strain>
    </source>
</reference>
<organism evidence="1 2">
    <name type="scientific">Phanerochaete sordida</name>
    <dbReference type="NCBI Taxonomy" id="48140"/>
    <lineage>
        <taxon>Eukaryota</taxon>
        <taxon>Fungi</taxon>
        <taxon>Dikarya</taxon>
        <taxon>Basidiomycota</taxon>
        <taxon>Agaricomycotina</taxon>
        <taxon>Agaricomycetes</taxon>
        <taxon>Polyporales</taxon>
        <taxon>Phanerochaetaceae</taxon>
        <taxon>Phanerochaete</taxon>
    </lineage>
</organism>
<gene>
    <name evidence="1" type="ORF">PsYK624_011350</name>
</gene>
<name>A0A9P3FYS2_9APHY</name>
<protein>
    <submittedName>
        <fullName evidence="1">Uncharacterized protein</fullName>
    </submittedName>
</protein>
<accession>A0A9P3FYS2</accession>
<sequence length="95" mass="9504">MVNISCAAVAVATAACSTLGSTLPQNASQPAQLAALAGFGAKYGGVDALGFQAPLHDVEDGGGGTRDCPTRCFSKGKCLFTPNCKLCCGRAPPVE</sequence>
<evidence type="ECO:0000313" key="2">
    <source>
        <dbReference type="Proteomes" id="UP000703269"/>
    </source>
</evidence>
<dbReference type="AlphaFoldDB" id="A0A9P3FYS2"/>